<keyword evidence="2" id="KW-1185">Reference proteome</keyword>
<comment type="caution">
    <text evidence="1">The sequence shown here is derived from an EMBL/GenBank/DDBJ whole genome shotgun (WGS) entry which is preliminary data.</text>
</comment>
<proteinExistence type="predicted"/>
<dbReference type="Proteomes" id="UP000887116">
    <property type="component" value="Unassembled WGS sequence"/>
</dbReference>
<dbReference type="EMBL" id="BMAO01003289">
    <property type="protein sequence ID" value="GFQ86885.1"/>
    <property type="molecule type" value="Genomic_DNA"/>
</dbReference>
<accession>A0A8X6KUB7</accession>
<gene>
    <name evidence="1" type="ORF">TNCT_639671</name>
</gene>
<dbReference type="AlphaFoldDB" id="A0A8X6KUB7"/>
<evidence type="ECO:0000313" key="2">
    <source>
        <dbReference type="Proteomes" id="UP000887116"/>
    </source>
</evidence>
<name>A0A8X6KUB7_TRICU</name>
<protein>
    <submittedName>
        <fullName evidence="1">Uncharacterized protein</fullName>
    </submittedName>
</protein>
<reference evidence="1" key="1">
    <citation type="submission" date="2020-07" db="EMBL/GenBank/DDBJ databases">
        <title>Multicomponent nature underlies the extraordinary mechanical properties of spider dragline silk.</title>
        <authorList>
            <person name="Kono N."/>
            <person name="Nakamura H."/>
            <person name="Mori M."/>
            <person name="Yoshida Y."/>
            <person name="Ohtoshi R."/>
            <person name="Malay A.D."/>
            <person name="Moran D.A.P."/>
            <person name="Tomita M."/>
            <person name="Numata K."/>
            <person name="Arakawa K."/>
        </authorList>
    </citation>
    <scope>NUCLEOTIDE SEQUENCE</scope>
</reference>
<sequence>MLEMNNADFQYHDLEILKNENPLPNKSAFTNSIAICLIDAAVQCTPAERNGSLASTANSSSFTNVTEMESFNDFDDPKDFDDFSLNSFKLNQDMHSESSDFTSLIDSEEMSSPLRFHLARKNVMPSKMSKNYLVDY</sequence>
<organism evidence="1 2">
    <name type="scientific">Trichonephila clavata</name>
    <name type="common">Joro spider</name>
    <name type="synonym">Nephila clavata</name>
    <dbReference type="NCBI Taxonomy" id="2740835"/>
    <lineage>
        <taxon>Eukaryota</taxon>
        <taxon>Metazoa</taxon>
        <taxon>Ecdysozoa</taxon>
        <taxon>Arthropoda</taxon>
        <taxon>Chelicerata</taxon>
        <taxon>Arachnida</taxon>
        <taxon>Araneae</taxon>
        <taxon>Araneomorphae</taxon>
        <taxon>Entelegynae</taxon>
        <taxon>Araneoidea</taxon>
        <taxon>Nephilidae</taxon>
        <taxon>Trichonephila</taxon>
    </lineage>
</organism>
<evidence type="ECO:0000313" key="1">
    <source>
        <dbReference type="EMBL" id="GFQ86885.1"/>
    </source>
</evidence>